<sequence>MIFDKRGFIFCILFLSFAFIYVNAGDLDYKKVHYIQSTPPLANGNVNYIFRGNEPRENVNGTTIFAYDDLVSFIKQNGQENNITIPDQFYLIDIKLITGPLPSELPDIELEQNFFAQNSNLGEFHTNNTFGDLLDPQWFDEEEQISMAKTLPNWQKDDLQYRMDLYHNILFTERDLPVVLYIHCECGCDRTGEIMASWVMRFQGWNFAQAMEWDYSIAGRKINFANQWATQWYCLYLQYAENRSIDCTPPANW</sequence>
<evidence type="ECO:0000313" key="3">
    <source>
        <dbReference type="Proteomes" id="UP000695562"/>
    </source>
</evidence>
<feature type="signal peptide" evidence="1">
    <location>
        <begin position="1"/>
        <end position="24"/>
    </location>
</feature>
<dbReference type="SUPFAM" id="SSF52799">
    <property type="entry name" value="(Phosphotyrosine protein) phosphatases II"/>
    <property type="match status" value="1"/>
</dbReference>
<feature type="chain" id="PRO_5035298963" description="Tyrosine specific protein phosphatases domain-containing protein" evidence="1">
    <location>
        <begin position="25"/>
        <end position="253"/>
    </location>
</feature>
<reference evidence="2" key="1">
    <citation type="submission" date="2020-01" db="EMBL/GenBank/DDBJ databases">
        <title>Development of genomics and gene disruption for Polysphondylium violaceum indicates a role for the polyketide synthase stlB in stalk morphogenesis.</title>
        <authorList>
            <person name="Narita B."/>
            <person name="Kawabe Y."/>
            <person name="Kin K."/>
            <person name="Saito T."/>
            <person name="Gibbs R."/>
            <person name="Kuspa A."/>
            <person name="Muzny D."/>
            <person name="Queller D."/>
            <person name="Richards S."/>
            <person name="Strassman J."/>
            <person name="Sucgang R."/>
            <person name="Worley K."/>
            <person name="Schaap P."/>
        </authorList>
    </citation>
    <scope>NUCLEOTIDE SEQUENCE</scope>
    <source>
        <strain evidence="2">QSvi11</strain>
    </source>
</reference>
<dbReference type="Gene3D" id="3.90.190.10">
    <property type="entry name" value="Protein tyrosine phosphatase superfamily"/>
    <property type="match status" value="1"/>
</dbReference>
<dbReference type="PANTHER" id="PTHR38745">
    <property type="entry name" value="PHOSPHATASE, PUTATIVE-RELATED"/>
    <property type="match status" value="1"/>
</dbReference>
<evidence type="ECO:0008006" key="4">
    <source>
        <dbReference type="Google" id="ProtNLM"/>
    </source>
</evidence>
<dbReference type="PROSITE" id="PS00383">
    <property type="entry name" value="TYR_PHOSPHATASE_1"/>
    <property type="match status" value="1"/>
</dbReference>
<organism evidence="2 3">
    <name type="scientific">Polysphondylium violaceum</name>
    <dbReference type="NCBI Taxonomy" id="133409"/>
    <lineage>
        <taxon>Eukaryota</taxon>
        <taxon>Amoebozoa</taxon>
        <taxon>Evosea</taxon>
        <taxon>Eumycetozoa</taxon>
        <taxon>Dictyostelia</taxon>
        <taxon>Dictyosteliales</taxon>
        <taxon>Dictyosteliaceae</taxon>
        <taxon>Polysphondylium</taxon>
    </lineage>
</organism>
<dbReference type="AlphaFoldDB" id="A0A8J4V5J1"/>
<gene>
    <name evidence="2" type="ORF">CYY_004104</name>
</gene>
<dbReference type="Proteomes" id="UP000695562">
    <property type="component" value="Unassembled WGS sequence"/>
</dbReference>
<dbReference type="EMBL" id="AJWJ01000139">
    <property type="protein sequence ID" value="KAF2074597.1"/>
    <property type="molecule type" value="Genomic_DNA"/>
</dbReference>
<evidence type="ECO:0000256" key="1">
    <source>
        <dbReference type="SAM" id="SignalP"/>
    </source>
</evidence>
<dbReference type="InterPro" id="IPR029021">
    <property type="entry name" value="Prot-tyrosine_phosphatase-like"/>
</dbReference>
<keyword evidence="1" id="KW-0732">Signal</keyword>
<dbReference type="PANTHER" id="PTHR38745:SF2">
    <property type="entry name" value="TYROSINE SPECIFIC PROTEIN PHOSPHATASES DOMAIN-CONTAINING PROTEIN"/>
    <property type="match status" value="1"/>
</dbReference>
<proteinExistence type="predicted"/>
<evidence type="ECO:0000313" key="2">
    <source>
        <dbReference type="EMBL" id="KAF2074597.1"/>
    </source>
</evidence>
<comment type="caution">
    <text evidence="2">The sequence shown here is derived from an EMBL/GenBank/DDBJ whole genome shotgun (WGS) entry which is preliminary data.</text>
</comment>
<dbReference type="InterPro" id="IPR016130">
    <property type="entry name" value="Tyr_Pase_AS"/>
</dbReference>
<protein>
    <recommendedName>
        <fullName evidence="4">Tyrosine specific protein phosphatases domain-containing protein</fullName>
    </recommendedName>
</protein>
<name>A0A8J4V5J1_9MYCE</name>
<accession>A0A8J4V5J1</accession>
<keyword evidence="3" id="KW-1185">Reference proteome</keyword>
<dbReference type="OrthoDB" id="193277at2759"/>